<sequence length="206" mass="22588">MRAAEFWSVSRTAQMNLTDGCVTQTLDYHPDYAENNTIDERGASLPEGGIVSFSAHTNTPSTVEDNAAQPDKNTLVKLNSKNEFNTKWDTRMRFPPNAADSVSRCVANSQSKPTVALRLVSAAVLANCYQHVRFPPYSSSMFNINFQGRQREIALWDCGEAVADGGRLDSRAEKRPAKPAVKLPTIGGHNTTTRCLTGHGQKDEEG</sequence>
<dbReference type="Proteomes" id="UP000693946">
    <property type="component" value="Linkage Group LG9"/>
</dbReference>
<comment type="caution">
    <text evidence="2">The sequence shown here is derived from an EMBL/GenBank/DDBJ whole genome shotgun (WGS) entry which is preliminary data.</text>
</comment>
<evidence type="ECO:0000313" key="3">
    <source>
        <dbReference type="Proteomes" id="UP000693946"/>
    </source>
</evidence>
<gene>
    <name evidence="2" type="ORF">JOB18_020400</name>
</gene>
<reference evidence="2 3" key="1">
    <citation type="journal article" date="2021" name="Sci. Rep.">
        <title>Chromosome anchoring in Senegalese sole (Solea senegalensis) reveals sex-associated markers and genome rearrangements in flatfish.</title>
        <authorList>
            <person name="Guerrero-Cozar I."/>
            <person name="Gomez-Garrido J."/>
            <person name="Berbel C."/>
            <person name="Martinez-Blanch J.F."/>
            <person name="Alioto T."/>
            <person name="Claros M.G."/>
            <person name="Gagnaire P.A."/>
            <person name="Manchado M."/>
        </authorList>
    </citation>
    <scope>NUCLEOTIDE SEQUENCE [LARGE SCALE GENOMIC DNA]</scope>
    <source>
        <strain evidence="2">Sse05_10M</strain>
    </source>
</reference>
<name>A0AAV6PQH8_SOLSE</name>
<evidence type="ECO:0000256" key="1">
    <source>
        <dbReference type="SAM" id="MobiDB-lite"/>
    </source>
</evidence>
<dbReference type="EMBL" id="JAGKHQ010000021">
    <property type="protein sequence ID" value="KAG7474949.1"/>
    <property type="molecule type" value="Genomic_DNA"/>
</dbReference>
<accession>A0AAV6PQH8</accession>
<proteinExistence type="predicted"/>
<feature type="region of interest" description="Disordered" evidence="1">
    <location>
        <begin position="181"/>
        <end position="206"/>
    </location>
</feature>
<organism evidence="2 3">
    <name type="scientific">Solea senegalensis</name>
    <name type="common">Senegalese sole</name>
    <dbReference type="NCBI Taxonomy" id="28829"/>
    <lineage>
        <taxon>Eukaryota</taxon>
        <taxon>Metazoa</taxon>
        <taxon>Chordata</taxon>
        <taxon>Craniata</taxon>
        <taxon>Vertebrata</taxon>
        <taxon>Euteleostomi</taxon>
        <taxon>Actinopterygii</taxon>
        <taxon>Neopterygii</taxon>
        <taxon>Teleostei</taxon>
        <taxon>Neoteleostei</taxon>
        <taxon>Acanthomorphata</taxon>
        <taxon>Carangaria</taxon>
        <taxon>Pleuronectiformes</taxon>
        <taxon>Pleuronectoidei</taxon>
        <taxon>Soleidae</taxon>
        <taxon>Solea</taxon>
    </lineage>
</organism>
<keyword evidence="3" id="KW-1185">Reference proteome</keyword>
<dbReference type="AlphaFoldDB" id="A0AAV6PQH8"/>
<protein>
    <submittedName>
        <fullName evidence="2">Uncharacterized protein</fullName>
    </submittedName>
</protein>
<evidence type="ECO:0000313" key="2">
    <source>
        <dbReference type="EMBL" id="KAG7474949.1"/>
    </source>
</evidence>